<evidence type="ECO:0000256" key="5">
    <source>
        <dbReference type="ARBA" id="ARBA00022692"/>
    </source>
</evidence>
<proteinExistence type="inferred from homology"/>
<dbReference type="InterPro" id="IPR051163">
    <property type="entry name" value="Sodium:Solute_Symporter_SSF"/>
</dbReference>
<reference evidence="12 13" key="1">
    <citation type="submission" date="2021-06" db="EMBL/GenBank/DDBJ databases">
        <title>Caerostris extrusa draft genome.</title>
        <authorList>
            <person name="Kono N."/>
            <person name="Arakawa K."/>
        </authorList>
    </citation>
    <scope>NUCLEOTIDE SEQUENCE [LARGE SCALE GENOMIC DNA]</scope>
</reference>
<keyword evidence="7" id="KW-0915">Sodium</keyword>
<dbReference type="GO" id="GO:0005886">
    <property type="term" value="C:plasma membrane"/>
    <property type="evidence" value="ECO:0007669"/>
    <property type="project" value="UniProtKB-SubCell"/>
</dbReference>
<keyword evidence="9 11" id="KW-0472">Membrane</keyword>
<comment type="subcellular location">
    <subcellularLocation>
        <location evidence="1">Cell membrane</location>
        <topology evidence="1">Multi-pass membrane protein</topology>
    </subcellularLocation>
</comment>
<evidence type="ECO:0000256" key="11">
    <source>
        <dbReference type="SAM" id="Phobius"/>
    </source>
</evidence>
<dbReference type="AlphaFoldDB" id="A0AAV4TBX5"/>
<keyword evidence="5 11" id="KW-0812">Transmembrane</keyword>
<keyword evidence="4" id="KW-1003">Cell membrane</keyword>
<organism evidence="12 13">
    <name type="scientific">Caerostris extrusa</name>
    <name type="common">Bark spider</name>
    <name type="synonym">Caerostris bankana</name>
    <dbReference type="NCBI Taxonomy" id="172846"/>
    <lineage>
        <taxon>Eukaryota</taxon>
        <taxon>Metazoa</taxon>
        <taxon>Ecdysozoa</taxon>
        <taxon>Arthropoda</taxon>
        <taxon>Chelicerata</taxon>
        <taxon>Arachnida</taxon>
        <taxon>Araneae</taxon>
        <taxon>Araneomorphae</taxon>
        <taxon>Entelegynae</taxon>
        <taxon>Araneoidea</taxon>
        <taxon>Araneidae</taxon>
        <taxon>Caerostris</taxon>
    </lineage>
</organism>
<dbReference type="GO" id="GO:0015293">
    <property type="term" value="F:symporter activity"/>
    <property type="evidence" value="ECO:0007669"/>
    <property type="project" value="TreeGrafter"/>
</dbReference>
<keyword evidence="3" id="KW-0813">Transport</keyword>
<evidence type="ECO:0000256" key="1">
    <source>
        <dbReference type="ARBA" id="ARBA00004651"/>
    </source>
</evidence>
<evidence type="ECO:0000313" key="13">
    <source>
        <dbReference type="Proteomes" id="UP001054945"/>
    </source>
</evidence>
<gene>
    <name evidence="12" type="primary">slc5a12</name>
    <name evidence="12" type="ORF">CEXT_411741</name>
</gene>
<dbReference type="Proteomes" id="UP001054945">
    <property type="component" value="Unassembled WGS sequence"/>
</dbReference>
<keyword evidence="6 11" id="KW-1133">Transmembrane helix</keyword>
<dbReference type="InterPro" id="IPR038377">
    <property type="entry name" value="Na/Glc_symporter_sf"/>
</dbReference>
<protein>
    <submittedName>
        <fullName evidence="12">Sodium-coupled monocarboxylate transporter 2</fullName>
    </submittedName>
</protein>
<evidence type="ECO:0000256" key="6">
    <source>
        <dbReference type="ARBA" id="ARBA00022989"/>
    </source>
</evidence>
<evidence type="ECO:0000256" key="8">
    <source>
        <dbReference type="ARBA" id="ARBA00023065"/>
    </source>
</evidence>
<dbReference type="EMBL" id="BPLR01010887">
    <property type="protein sequence ID" value="GIY42721.1"/>
    <property type="molecule type" value="Genomic_DNA"/>
</dbReference>
<comment type="caution">
    <text evidence="12">The sequence shown here is derived from an EMBL/GenBank/DDBJ whole genome shotgun (WGS) entry which is preliminary data.</text>
</comment>
<accession>A0AAV4TBX5</accession>
<evidence type="ECO:0000256" key="3">
    <source>
        <dbReference type="ARBA" id="ARBA00022448"/>
    </source>
</evidence>
<feature type="transmembrane region" description="Helical" evidence="11">
    <location>
        <begin position="118"/>
        <end position="136"/>
    </location>
</feature>
<keyword evidence="8" id="KW-0406">Ion transport</keyword>
<evidence type="ECO:0000256" key="2">
    <source>
        <dbReference type="ARBA" id="ARBA00006434"/>
    </source>
</evidence>
<feature type="transmembrane region" description="Helical" evidence="11">
    <location>
        <begin position="77"/>
        <end position="98"/>
    </location>
</feature>
<keyword evidence="10" id="KW-0739">Sodium transport</keyword>
<dbReference type="GO" id="GO:0006814">
    <property type="term" value="P:sodium ion transport"/>
    <property type="evidence" value="ECO:0007669"/>
    <property type="project" value="UniProtKB-KW"/>
</dbReference>
<dbReference type="PANTHER" id="PTHR42985">
    <property type="entry name" value="SODIUM-COUPLED MONOCARBOXYLATE TRANSPORTER"/>
    <property type="match status" value="1"/>
</dbReference>
<feature type="transmembrane region" description="Helical" evidence="11">
    <location>
        <begin position="157"/>
        <end position="183"/>
    </location>
</feature>
<evidence type="ECO:0000256" key="9">
    <source>
        <dbReference type="ARBA" id="ARBA00023136"/>
    </source>
</evidence>
<evidence type="ECO:0000256" key="7">
    <source>
        <dbReference type="ARBA" id="ARBA00023053"/>
    </source>
</evidence>
<dbReference type="PANTHER" id="PTHR42985:SF39">
    <property type="entry name" value="GH10366P"/>
    <property type="match status" value="1"/>
</dbReference>
<dbReference type="PROSITE" id="PS50283">
    <property type="entry name" value="NA_SOLUT_SYMP_3"/>
    <property type="match status" value="1"/>
</dbReference>
<comment type="similarity">
    <text evidence="2">Belongs to the sodium:solute symporter (SSF) (TC 2.A.21) family.</text>
</comment>
<dbReference type="Gene3D" id="1.20.1730.10">
    <property type="entry name" value="Sodium/glucose cotransporter"/>
    <property type="match status" value="1"/>
</dbReference>
<dbReference type="InterPro" id="IPR001734">
    <property type="entry name" value="Na/solute_symporter"/>
</dbReference>
<keyword evidence="13" id="KW-1185">Reference proteome</keyword>
<evidence type="ECO:0000256" key="4">
    <source>
        <dbReference type="ARBA" id="ARBA00022475"/>
    </source>
</evidence>
<evidence type="ECO:0000256" key="10">
    <source>
        <dbReference type="ARBA" id="ARBA00023201"/>
    </source>
</evidence>
<name>A0AAV4TBX5_CAEEX</name>
<evidence type="ECO:0000313" key="12">
    <source>
        <dbReference type="EMBL" id="GIY42721.1"/>
    </source>
</evidence>
<sequence>MYMPVVLYAPALALSEDLSDLVDFDACYRVKRVWFWNPAIDTDRKRASDDHWYRNMDCSFVDRIGLHVLHQHRGMKAVVWTDLFQALLMYASILVILVKGTIDLVGSTFDFDPTVRHTFWGLVIGGYILWMGQFSANQALIQRYLAVGSLREAQWSLWINLPALVLLIGMTSMSGLVIYAYYWECDPIGTKLIQSPDQVTNFIIRNVSLHIVKKVCGKHVSNVKQFLCDIIIINLSSRCKETSAFVCPHRETRSAEMANSGNGFHYNIVVSWSG</sequence>